<feature type="transmembrane region" description="Helical" evidence="4">
    <location>
        <begin position="270"/>
        <end position="289"/>
    </location>
</feature>
<dbReference type="GO" id="GO:0015293">
    <property type="term" value="F:symporter activity"/>
    <property type="evidence" value="ECO:0007669"/>
    <property type="project" value="UniProtKB-KW"/>
</dbReference>
<feature type="transmembrane region" description="Helical" evidence="4">
    <location>
        <begin position="153"/>
        <end position="173"/>
    </location>
</feature>
<dbReference type="RefSeq" id="WP_036818159.1">
    <property type="nucleotide sequence ID" value="NZ_JGVO01000129.1"/>
</dbReference>
<dbReference type="SUPFAM" id="SSF103473">
    <property type="entry name" value="MFS general substrate transporter"/>
    <property type="match status" value="1"/>
</dbReference>
<feature type="transmembrane region" description="Helical" evidence="4">
    <location>
        <begin position="236"/>
        <end position="258"/>
    </location>
</feature>
<dbReference type="PANTHER" id="PTHR11328">
    <property type="entry name" value="MAJOR FACILITATOR SUPERFAMILY DOMAIN-CONTAINING PROTEIN"/>
    <property type="match status" value="1"/>
</dbReference>
<dbReference type="NCBIfam" id="TIGR00792">
    <property type="entry name" value="gph"/>
    <property type="match status" value="1"/>
</dbReference>
<keyword evidence="4" id="KW-0812">Transmembrane</keyword>
<dbReference type="PANTHER" id="PTHR11328:SF36">
    <property type="entry name" value="MELIBIOSE PERMEASE"/>
    <property type="match status" value="1"/>
</dbReference>
<keyword evidence="4" id="KW-1133">Transmembrane helix</keyword>
<dbReference type="InterPro" id="IPR001927">
    <property type="entry name" value="Na/Gal_symport"/>
</dbReference>
<comment type="similarity">
    <text evidence="1">Belongs to the sodium:galactoside symporter (TC 2.A.2) family.</text>
</comment>
<sequence length="455" mass="49642">MSNALTKKVDLGTKISFGLGGFGKDFGLNVINVFLFFYYTDVVGVSAAFIGTVFLIARIWDTVNDPMLGFIVAKTKSKWGRYKPWILIGNILNAVTIVALFSAHLFEGTAQLVFIATTYILWGMTYTMLDAPFWSLVPTITLDKTEREGLMPYPRLCATAASYLAGGAGVYLVKILGGGDDGQGYMMFGVIAAVLAVASAVITCIWTKQNFEEDPKAADTFNIAAARRAIFKNEQFLALVIMSLFYNVAVNFMGGLNLYYFTYVLGDAKLFAKSMLFGGIVGVGSLIVFKPLVMKVGRKALFNVALILPLLAAITLYFAAGVSADLKMVLASLAGIFHGLSSAMFWLILLIMVADTVDYGDAKNDVRSESILYSVNTLVCKCSGALTGFLVGISLTAINYIPNQEQTAETLTGLQFIYVAPAFLCLIAYFIYNRKYKLNGTELDNVQENLKLKYS</sequence>
<dbReference type="OrthoDB" id="181905at2"/>
<feature type="transmembrane region" description="Helical" evidence="4">
    <location>
        <begin position="112"/>
        <end position="133"/>
    </location>
</feature>
<dbReference type="Proteomes" id="UP000241771">
    <property type="component" value="Unassembled WGS sequence"/>
</dbReference>
<reference evidence="5 6" key="1">
    <citation type="submission" date="2018-01" db="EMBL/GenBank/DDBJ databases">
        <title>Whole genome sequencing of Histamine producing bacteria.</title>
        <authorList>
            <person name="Butler K."/>
        </authorList>
    </citation>
    <scope>NUCLEOTIDE SEQUENCE [LARGE SCALE GENOMIC DNA]</scope>
    <source>
        <strain evidence="5 6">DSM 100436</strain>
    </source>
</reference>
<feature type="transmembrane region" description="Helical" evidence="4">
    <location>
        <begin position="336"/>
        <end position="357"/>
    </location>
</feature>
<evidence type="ECO:0000256" key="4">
    <source>
        <dbReference type="SAM" id="Phobius"/>
    </source>
</evidence>
<evidence type="ECO:0000313" key="5">
    <source>
        <dbReference type="EMBL" id="PSW22154.1"/>
    </source>
</evidence>
<keyword evidence="4" id="KW-0472">Membrane</keyword>
<keyword evidence="2" id="KW-0813">Transport</keyword>
<dbReference type="InterPro" id="IPR039672">
    <property type="entry name" value="MFS_2"/>
</dbReference>
<feature type="transmembrane region" description="Helical" evidence="4">
    <location>
        <begin position="378"/>
        <end position="401"/>
    </location>
</feature>
<protein>
    <submittedName>
        <fullName evidence="5">Melibiose:sodium transporter MelB</fullName>
    </submittedName>
</protein>
<feature type="transmembrane region" description="Helical" evidence="4">
    <location>
        <begin position="413"/>
        <end position="432"/>
    </location>
</feature>
<dbReference type="NCBIfam" id="NF007749">
    <property type="entry name" value="PRK10429.1"/>
    <property type="match status" value="1"/>
</dbReference>
<proteinExistence type="inferred from homology"/>
<dbReference type="AlphaFoldDB" id="A0A2T3P0V4"/>
<evidence type="ECO:0000256" key="2">
    <source>
        <dbReference type="ARBA" id="ARBA00022448"/>
    </source>
</evidence>
<organism evidence="5 6">
    <name type="scientific">Photobacterium sanctipauli</name>
    <dbReference type="NCBI Taxonomy" id="1342794"/>
    <lineage>
        <taxon>Bacteria</taxon>
        <taxon>Pseudomonadati</taxon>
        <taxon>Pseudomonadota</taxon>
        <taxon>Gammaproteobacteria</taxon>
        <taxon>Vibrionales</taxon>
        <taxon>Vibrionaceae</taxon>
        <taxon>Photobacterium</taxon>
    </lineage>
</organism>
<evidence type="ECO:0000256" key="3">
    <source>
        <dbReference type="ARBA" id="ARBA00022847"/>
    </source>
</evidence>
<keyword evidence="3" id="KW-0769">Symport</keyword>
<feature type="transmembrane region" description="Helical" evidence="4">
    <location>
        <begin position="36"/>
        <end position="57"/>
    </location>
</feature>
<feature type="transmembrane region" description="Helical" evidence="4">
    <location>
        <begin position="185"/>
        <end position="206"/>
    </location>
</feature>
<dbReference type="InterPro" id="IPR036259">
    <property type="entry name" value="MFS_trans_sf"/>
</dbReference>
<dbReference type="Gene3D" id="1.20.1250.20">
    <property type="entry name" value="MFS general substrate transporter like domains"/>
    <property type="match status" value="2"/>
</dbReference>
<dbReference type="Pfam" id="PF13347">
    <property type="entry name" value="MFS_2"/>
    <property type="match status" value="1"/>
</dbReference>
<keyword evidence="6" id="KW-1185">Reference proteome</keyword>
<dbReference type="GO" id="GO:0008643">
    <property type="term" value="P:carbohydrate transport"/>
    <property type="evidence" value="ECO:0007669"/>
    <property type="project" value="InterPro"/>
</dbReference>
<feature type="transmembrane region" description="Helical" evidence="4">
    <location>
        <begin position="85"/>
        <end position="106"/>
    </location>
</feature>
<accession>A0A2T3P0V4</accession>
<gene>
    <name evidence="5" type="ORF">C9I98_02495</name>
</gene>
<feature type="transmembrane region" description="Helical" evidence="4">
    <location>
        <begin position="301"/>
        <end position="324"/>
    </location>
</feature>
<dbReference type="EMBL" id="PYMA01000001">
    <property type="protein sequence ID" value="PSW22154.1"/>
    <property type="molecule type" value="Genomic_DNA"/>
</dbReference>
<dbReference type="CDD" id="cd17332">
    <property type="entry name" value="MFS_MelB_like"/>
    <property type="match status" value="1"/>
</dbReference>
<comment type="caution">
    <text evidence="5">The sequence shown here is derived from an EMBL/GenBank/DDBJ whole genome shotgun (WGS) entry which is preliminary data.</text>
</comment>
<evidence type="ECO:0000313" key="6">
    <source>
        <dbReference type="Proteomes" id="UP000241771"/>
    </source>
</evidence>
<name>A0A2T3P0V4_9GAMM</name>
<evidence type="ECO:0000256" key="1">
    <source>
        <dbReference type="ARBA" id="ARBA00009617"/>
    </source>
</evidence>
<dbReference type="GO" id="GO:0006814">
    <property type="term" value="P:sodium ion transport"/>
    <property type="evidence" value="ECO:0007669"/>
    <property type="project" value="InterPro"/>
</dbReference>
<dbReference type="GO" id="GO:0005886">
    <property type="term" value="C:plasma membrane"/>
    <property type="evidence" value="ECO:0007669"/>
    <property type="project" value="TreeGrafter"/>
</dbReference>